<keyword evidence="2" id="KW-1185">Reference proteome</keyword>
<comment type="caution">
    <text evidence="1">The sequence shown here is derived from an EMBL/GenBank/DDBJ whole genome shotgun (WGS) entry which is preliminary data.</text>
</comment>
<sequence length="57" mass="6630">MELFPMERSLQFAKKMTTYSSGSLPTKSSASNYDEVRLQHAELPHLKLDLQTTFMRH</sequence>
<name>A0AAD5WH54_PARTN</name>
<evidence type="ECO:0000313" key="2">
    <source>
        <dbReference type="Proteomes" id="UP001196413"/>
    </source>
</evidence>
<protein>
    <submittedName>
        <fullName evidence="1">Uncharacterized protein</fullName>
    </submittedName>
</protein>
<evidence type="ECO:0000313" key="1">
    <source>
        <dbReference type="EMBL" id="KAJ1369770.1"/>
    </source>
</evidence>
<gene>
    <name evidence="1" type="ORF">KIN20_031327</name>
</gene>
<reference evidence="1" key="1">
    <citation type="submission" date="2021-06" db="EMBL/GenBank/DDBJ databases">
        <title>Parelaphostrongylus tenuis whole genome reference sequence.</title>
        <authorList>
            <person name="Garwood T.J."/>
            <person name="Larsen P.A."/>
            <person name="Fountain-Jones N.M."/>
            <person name="Garbe J.R."/>
            <person name="Macchietto M.G."/>
            <person name="Kania S.A."/>
            <person name="Gerhold R.W."/>
            <person name="Richards J.E."/>
            <person name="Wolf T.M."/>
        </authorList>
    </citation>
    <scope>NUCLEOTIDE SEQUENCE</scope>
    <source>
        <strain evidence="1">MNPRO001-30</strain>
        <tissue evidence="1">Meninges</tissue>
    </source>
</reference>
<dbReference type="EMBL" id="JAHQIW010006678">
    <property type="protein sequence ID" value="KAJ1369770.1"/>
    <property type="molecule type" value="Genomic_DNA"/>
</dbReference>
<dbReference type="Proteomes" id="UP001196413">
    <property type="component" value="Unassembled WGS sequence"/>
</dbReference>
<dbReference type="AlphaFoldDB" id="A0AAD5WH54"/>
<organism evidence="1 2">
    <name type="scientific">Parelaphostrongylus tenuis</name>
    <name type="common">Meningeal worm</name>
    <dbReference type="NCBI Taxonomy" id="148309"/>
    <lineage>
        <taxon>Eukaryota</taxon>
        <taxon>Metazoa</taxon>
        <taxon>Ecdysozoa</taxon>
        <taxon>Nematoda</taxon>
        <taxon>Chromadorea</taxon>
        <taxon>Rhabditida</taxon>
        <taxon>Rhabditina</taxon>
        <taxon>Rhabditomorpha</taxon>
        <taxon>Strongyloidea</taxon>
        <taxon>Metastrongylidae</taxon>
        <taxon>Parelaphostrongylus</taxon>
    </lineage>
</organism>
<accession>A0AAD5WH54</accession>
<proteinExistence type="predicted"/>